<protein>
    <submittedName>
        <fullName evidence="1">Uncharacterized protein</fullName>
    </submittedName>
</protein>
<gene>
    <name evidence="1" type="ORF">F383_30166</name>
</gene>
<keyword evidence="2" id="KW-1185">Reference proteome</keyword>
<dbReference type="AlphaFoldDB" id="A0A0B0PD12"/>
<dbReference type="Proteomes" id="UP000032142">
    <property type="component" value="Unassembled WGS sequence"/>
</dbReference>
<dbReference type="EMBL" id="KN422965">
    <property type="protein sequence ID" value="KHG22822.1"/>
    <property type="molecule type" value="Genomic_DNA"/>
</dbReference>
<evidence type="ECO:0000313" key="1">
    <source>
        <dbReference type="EMBL" id="KHG22822.1"/>
    </source>
</evidence>
<sequence length="19" mass="2374">MSIHNLLIIITIFYRSYIY</sequence>
<reference evidence="2" key="1">
    <citation type="submission" date="2014-09" db="EMBL/GenBank/DDBJ databases">
        <authorList>
            <person name="Mudge J."/>
            <person name="Ramaraj T."/>
            <person name="Lindquist I.E."/>
            <person name="Bharti A.K."/>
            <person name="Sundararajan A."/>
            <person name="Cameron C.T."/>
            <person name="Woodward J.E."/>
            <person name="May G.D."/>
            <person name="Brubaker C."/>
            <person name="Broadhvest J."/>
            <person name="Wilkins T.A."/>
        </authorList>
    </citation>
    <scope>NUCLEOTIDE SEQUENCE</scope>
    <source>
        <strain evidence="2">cv. AKA8401</strain>
    </source>
</reference>
<proteinExistence type="predicted"/>
<name>A0A0B0PD12_GOSAR</name>
<organism evidence="1 2">
    <name type="scientific">Gossypium arboreum</name>
    <name type="common">Tree cotton</name>
    <name type="synonym">Gossypium nanking</name>
    <dbReference type="NCBI Taxonomy" id="29729"/>
    <lineage>
        <taxon>Eukaryota</taxon>
        <taxon>Viridiplantae</taxon>
        <taxon>Streptophyta</taxon>
        <taxon>Embryophyta</taxon>
        <taxon>Tracheophyta</taxon>
        <taxon>Spermatophyta</taxon>
        <taxon>Magnoliopsida</taxon>
        <taxon>eudicotyledons</taxon>
        <taxon>Gunneridae</taxon>
        <taxon>Pentapetalae</taxon>
        <taxon>rosids</taxon>
        <taxon>malvids</taxon>
        <taxon>Malvales</taxon>
        <taxon>Malvaceae</taxon>
        <taxon>Malvoideae</taxon>
        <taxon>Gossypium</taxon>
    </lineage>
</organism>
<accession>A0A0B0PD12</accession>
<evidence type="ECO:0000313" key="2">
    <source>
        <dbReference type="Proteomes" id="UP000032142"/>
    </source>
</evidence>